<keyword evidence="2" id="KW-1185">Reference proteome</keyword>
<organism evidence="1 2">
    <name type="scientific">Cryptolaemus montrouzieri</name>
    <dbReference type="NCBI Taxonomy" id="559131"/>
    <lineage>
        <taxon>Eukaryota</taxon>
        <taxon>Metazoa</taxon>
        <taxon>Ecdysozoa</taxon>
        <taxon>Arthropoda</taxon>
        <taxon>Hexapoda</taxon>
        <taxon>Insecta</taxon>
        <taxon>Pterygota</taxon>
        <taxon>Neoptera</taxon>
        <taxon>Endopterygota</taxon>
        <taxon>Coleoptera</taxon>
        <taxon>Polyphaga</taxon>
        <taxon>Cucujiformia</taxon>
        <taxon>Coccinelloidea</taxon>
        <taxon>Coccinellidae</taxon>
        <taxon>Scymninae</taxon>
        <taxon>Scymnini</taxon>
        <taxon>Cryptolaemus</taxon>
    </lineage>
</organism>
<accession>A0ABD2NLJ2</accession>
<proteinExistence type="predicted"/>
<evidence type="ECO:0000313" key="1">
    <source>
        <dbReference type="EMBL" id="KAL3279404.1"/>
    </source>
</evidence>
<name>A0ABD2NLJ2_9CUCU</name>
<dbReference type="AlphaFoldDB" id="A0ABD2NLJ2"/>
<reference evidence="1 2" key="1">
    <citation type="journal article" date="2021" name="BMC Biol.">
        <title>Horizontally acquired antibacterial genes associated with adaptive radiation of ladybird beetles.</title>
        <authorList>
            <person name="Li H.S."/>
            <person name="Tang X.F."/>
            <person name="Huang Y.H."/>
            <person name="Xu Z.Y."/>
            <person name="Chen M.L."/>
            <person name="Du X.Y."/>
            <person name="Qiu B.Y."/>
            <person name="Chen P.T."/>
            <person name="Zhang W."/>
            <person name="Slipinski A."/>
            <person name="Escalona H.E."/>
            <person name="Waterhouse R.M."/>
            <person name="Zwick A."/>
            <person name="Pang H."/>
        </authorList>
    </citation>
    <scope>NUCLEOTIDE SEQUENCE [LARGE SCALE GENOMIC DNA]</scope>
    <source>
        <strain evidence="1">SYSU2018</strain>
    </source>
</reference>
<comment type="caution">
    <text evidence="1">The sequence shown here is derived from an EMBL/GenBank/DDBJ whole genome shotgun (WGS) entry which is preliminary data.</text>
</comment>
<sequence length="151" mass="17065">MIYLHNYYKKYNILKIIRNGIKREGIQFSTAEQANNFVDTNNVDKREYNIFIPARIVTVTGLVKDIGTQITDEDIILMRKGVNPNVDSSISSPSSSQYSTTVVQVPNFESDKDETGNIVNDKTLRKTTVYDESYLGDWSMGSEGDTHSPET</sequence>
<gene>
    <name evidence="1" type="ORF">HHI36_016915</name>
</gene>
<protein>
    <submittedName>
        <fullName evidence="1">Uncharacterized protein</fullName>
    </submittedName>
</protein>
<dbReference type="EMBL" id="JABFTP020000124">
    <property type="protein sequence ID" value="KAL3279404.1"/>
    <property type="molecule type" value="Genomic_DNA"/>
</dbReference>
<dbReference type="Proteomes" id="UP001516400">
    <property type="component" value="Unassembled WGS sequence"/>
</dbReference>
<evidence type="ECO:0000313" key="2">
    <source>
        <dbReference type="Proteomes" id="UP001516400"/>
    </source>
</evidence>